<dbReference type="AlphaFoldDB" id="A0A7D4BS16"/>
<dbReference type="PANTHER" id="PTHR43415">
    <property type="entry name" value="SPERMIDINE N(1)-ACETYLTRANSFERASE"/>
    <property type="match status" value="1"/>
</dbReference>
<accession>A0A7D4BS16</accession>
<proteinExistence type="predicted"/>
<dbReference type="EMBL" id="CP048104">
    <property type="protein sequence ID" value="QKG85931.1"/>
    <property type="molecule type" value="Genomic_DNA"/>
</dbReference>
<keyword evidence="3" id="KW-1185">Reference proteome</keyword>
<evidence type="ECO:0000313" key="2">
    <source>
        <dbReference type="EMBL" id="QKG85931.1"/>
    </source>
</evidence>
<reference evidence="2 3" key="1">
    <citation type="submission" date="2020-01" db="EMBL/GenBank/DDBJ databases">
        <authorList>
            <person name="Gulvik C.A."/>
            <person name="Batra D.G."/>
        </authorList>
    </citation>
    <scope>NUCLEOTIDE SEQUENCE [LARGE SCALE GENOMIC DNA]</scope>
    <source>
        <strain evidence="2 3">W9323</strain>
    </source>
</reference>
<feature type="domain" description="N-acetyltransferase" evidence="1">
    <location>
        <begin position="18"/>
        <end position="180"/>
    </location>
</feature>
<name>A0A7D4BS16_9BACL</name>
<dbReference type="KEGG" id="kpul:GXN76_06300"/>
<dbReference type="Gene3D" id="3.40.630.30">
    <property type="match status" value="1"/>
</dbReference>
<dbReference type="InterPro" id="IPR016181">
    <property type="entry name" value="Acyl_CoA_acyltransferase"/>
</dbReference>
<gene>
    <name evidence="2" type="ORF">GXN76_06300</name>
</gene>
<dbReference type="CDD" id="cd04301">
    <property type="entry name" value="NAT_SF"/>
    <property type="match status" value="1"/>
</dbReference>
<protein>
    <submittedName>
        <fullName evidence="2">GNAT family N-acetyltransferase</fullName>
    </submittedName>
</protein>
<dbReference type="SUPFAM" id="SSF55729">
    <property type="entry name" value="Acyl-CoA N-acyltransferases (Nat)"/>
    <property type="match status" value="1"/>
</dbReference>
<dbReference type="InterPro" id="IPR000182">
    <property type="entry name" value="GNAT_dom"/>
</dbReference>
<dbReference type="PANTHER" id="PTHR43415:SF5">
    <property type="entry name" value="ACETYLTRANSFERASE"/>
    <property type="match status" value="1"/>
</dbReference>
<keyword evidence="2" id="KW-0808">Transferase</keyword>
<organism evidence="2 3">
    <name type="scientific">Kroppenstedtia pulmonis</name>
    <dbReference type="NCBI Taxonomy" id="1380685"/>
    <lineage>
        <taxon>Bacteria</taxon>
        <taxon>Bacillati</taxon>
        <taxon>Bacillota</taxon>
        <taxon>Bacilli</taxon>
        <taxon>Bacillales</taxon>
        <taxon>Thermoactinomycetaceae</taxon>
        <taxon>Kroppenstedtia</taxon>
    </lineage>
</organism>
<dbReference type="PROSITE" id="PS51186">
    <property type="entry name" value="GNAT"/>
    <property type="match status" value="1"/>
</dbReference>
<evidence type="ECO:0000313" key="3">
    <source>
        <dbReference type="Proteomes" id="UP000503088"/>
    </source>
</evidence>
<dbReference type="GO" id="GO:0016747">
    <property type="term" value="F:acyltransferase activity, transferring groups other than amino-acyl groups"/>
    <property type="evidence" value="ECO:0007669"/>
    <property type="project" value="InterPro"/>
</dbReference>
<evidence type="ECO:0000259" key="1">
    <source>
        <dbReference type="PROSITE" id="PS51186"/>
    </source>
</evidence>
<sequence length="186" mass="21857">MKRSWNDMVNPLLMGEQVRLTAIAERDLSAIVRLYEDSSFLRLYDAKPAAPRSEVQIREWMKETSHRCFRFAIRPVDGETILGVVELGDILWNHRTSWISIGLSAEYQGKGFGSETLRLAMGFAFNELNLFRVQLTVFSYNRNAITLYERLGFIREGTFRQFLNRDQKRHDMFLYGILKDEWLDHV</sequence>
<dbReference type="Proteomes" id="UP000503088">
    <property type="component" value="Chromosome"/>
</dbReference>
<dbReference type="Pfam" id="PF13302">
    <property type="entry name" value="Acetyltransf_3"/>
    <property type="match status" value="1"/>
</dbReference>